<keyword evidence="2" id="KW-1185">Reference proteome</keyword>
<evidence type="ECO:0000313" key="1">
    <source>
        <dbReference type="EMBL" id="CZS91356.1"/>
    </source>
</evidence>
<name>A0A1E1JZR5_9HELO</name>
<evidence type="ECO:0000313" key="2">
    <source>
        <dbReference type="Proteomes" id="UP000178129"/>
    </source>
</evidence>
<proteinExistence type="predicted"/>
<sequence>MGKRPDLQCVWPKDGSRGRGRRGFWGRLDNVLTGKGPDIFLQLRGSRSPIMRDQWQNWDSYSSQLAHDQEKKSRTSRGLKRYDPYTRQYKEWATPNDWSVSGVDGSGVGPHNKGRTRFTREEVVKMGKLRAANGDIDGRTMGPEWNERGPKRFGPEFDDFWQNAHRQSENRRLGLPLLWEGNPLMQASQQNSSDMEDWLRMEGI</sequence>
<dbReference type="Proteomes" id="UP000178129">
    <property type="component" value="Unassembled WGS sequence"/>
</dbReference>
<organism evidence="1 2">
    <name type="scientific">Rhynchosporium graminicola</name>
    <dbReference type="NCBI Taxonomy" id="2792576"/>
    <lineage>
        <taxon>Eukaryota</taxon>
        <taxon>Fungi</taxon>
        <taxon>Dikarya</taxon>
        <taxon>Ascomycota</taxon>
        <taxon>Pezizomycotina</taxon>
        <taxon>Leotiomycetes</taxon>
        <taxon>Helotiales</taxon>
        <taxon>Ploettnerulaceae</taxon>
        <taxon>Rhynchosporium</taxon>
    </lineage>
</organism>
<reference evidence="2" key="1">
    <citation type="submission" date="2016-03" db="EMBL/GenBank/DDBJ databases">
        <authorList>
            <person name="Ploux O."/>
        </authorList>
    </citation>
    <scope>NUCLEOTIDE SEQUENCE [LARGE SCALE GENOMIC DNA]</scope>
    <source>
        <strain evidence="2">UK7</strain>
    </source>
</reference>
<dbReference type="InParanoid" id="A0A1E1JZR5"/>
<accession>A0A1E1JZR5</accession>
<gene>
    <name evidence="1" type="ORF">RCO7_01587</name>
</gene>
<comment type="caution">
    <text evidence="1">The sequence shown here is derived from an EMBL/GenBank/DDBJ whole genome shotgun (WGS) entry which is preliminary data.</text>
</comment>
<protein>
    <submittedName>
        <fullName evidence="1">Uncharacterized protein</fullName>
    </submittedName>
</protein>
<dbReference type="EMBL" id="FJUW01000004">
    <property type="protein sequence ID" value="CZS91356.1"/>
    <property type="molecule type" value="Genomic_DNA"/>
</dbReference>
<dbReference type="AlphaFoldDB" id="A0A1E1JZR5"/>